<evidence type="ECO:0008006" key="6">
    <source>
        <dbReference type="Google" id="ProtNLM"/>
    </source>
</evidence>
<dbReference type="Proteomes" id="UP001583186">
    <property type="component" value="Unassembled WGS sequence"/>
</dbReference>
<evidence type="ECO:0000313" key="4">
    <source>
        <dbReference type="EMBL" id="KAL1891743.1"/>
    </source>
</evidence>
<name>A0ABR3YTN6_9PEZI</name>
<feature type="compositionally biased region" description="Low complexity" evidence="3">
    <location>
        <begin position="396"/>
        <end position="405"/>
    </location>
</feature>
<reference evidence="4 5" key="1">
    <citation type="journal article" date="2024" name="IMA Fungus">
        <title>IMA Genome - F19 : A genome assembly and annotation guide to empower mycologists, including annotated draft genome sequences of Ceratocystis pirilliformis, Diaporthe australafricana, Fusarium ophioides, Paecilomyces lecythidis, and Sporothrix stenoceras.</title>
        <authorList>
            <person name="Aylward J."/>
            <person name="Wilson A.M."/>
            <person name="Visagie C.M."/>
            <person name="Spraker J."/>
            <person name="Barnes I."/>
            <person name="Buitendag C."/>
            <person name="Ceriani C."/>
            <person name="Del Mar Angel L."/>
            <person name="du Plessis D."/>
            <person name="Fuchs T."/>
            <person name="Gasser K."/>
            <person name="Kramer D."/>
            <person name="Li W."/>
            <person name="Munsamy K."/>
            <person name="Piso A."/>
            <person name="Price J.L."/>
            <person name="Sonnekus B."/>
            <person name="Thomas C."/>
            <person name="van der Nest A."/>
            <person name="van Dijk A."/>
            <person name="van Heerden A."/>
            <person name="van Vuuren N."/>
            <person name="Yilmaz N."/>
            <person name="Duong T.A."/>
            <person name="van der Merwe N.A."/>
            <person name="Wingfield M.J."/>
            <person name="Wingfield B.D."/>
        </authorList>
    </citation>
    <scope>NUCLEOTIDE SEQUENCE [LARGE SCALE GENOMIC DNA]</scope>
    <source>
        <strain evidence="4 5">CMW 5346</strain>
    </source>
</reference>
<evidence type="ECO:0000313" key="5">
    <source>
        <dbReference type="Proteomes" id="UP001583186"/>
    </source>
</evidence>
<keyword evidence="2" id="KW-0012">Acyltransferase</keyword>
<evidence type="ECO:0000256" key="2">
    <source>
        <dbReference type="ARBA" id="ARBA00023315"/>
    </source>
</evidence>
<feature type="compositionally biased region" description="Low complexity" evidence="3">
    <location>
        <begin position="1"/>
        <end position="50"/>
    </location>
</feature>
<keyword evidence="1" id="KW-0808">Transferase</keyword>
<dbReference type="CDD" id="cd04301">
    <property type="entry name" value="NAT_SF"/>
    <property type="match status" value="1"/>
</dbReference>
<proteinExistence type="predicted"/>
<dbReference type="PANTHER" id="PTHR42919">
    <property type="entry name" value="N-ALPHA-ACETYLTRANSFERASE"/>
    <property type="match status" value="1"/>
</dbReference>
<gene>
    <name evidence="4" type="ORF">Sste5346_007493</name>
</gene>
<dbReference type="InterPro" id="IPR051556">
    <property type="entry name" value="N-term/lysine_N-AcTrnsfr"/>
</dbReference>
<protein>
    <recommendedName>
        <fullName evidence="6">N-acetyltransferase domain-containing protein</fullName>
    </recommendedName>
</protein>
<dbReference type="Gene3D" id="3.40.630.30">
    <property type="match status" value="1"/>
</dbReference>
<feature type="compositionally biased region" description="Polar residues" evidence="3">
    <location>
        <begin position="406"/>
        <end position="424"/>
    </location>
</feature>
<dbReference type="PANTHER" id="PTHR42919:SF8">
    <property type="entry name" value="N-ALPHA-ACETYLTRANSFERASE 50"/>
    <property type="match status" value="1"/>
</dbReference>
<dbReference type="SUPFAM" id="SSF55729">
    <property type="entry name" value="Acyl-CoA N-acyltransferases (Nat)"/>
    <property type="match status" value="1"/>
</dbReference>
<keyword evidence="5" id="KW-1185">Reference proteome</keyword>
<evidence type="ECO:0000256" key="3">
    <source>
        <dbReference type="SAM" id="MobiDB-lite"/>
    </source>
</evidence>
<sequence>MPNQRSILSFFSSSASTELPKPQSQQPQVQPKSAAFGQPSSQSQSQSQSKVPPPPPPPPSFNRFVPPPSARNGSKGYTPPPGMSANNSNSNANGARHGGSADPVLDLAPITSAYGRSIFQAAGAIELEDGSISFPSSASNKIVFPRDIHMPDLVSINGILLPVRYSDSFYKGVTDPTRMASLFNRIILGDDGKTVVGGLVCRLEPTPFAGDSAPGASAGLAVYIQSLALLSPYRGRGLMAAALDSIIATVQALNQKAVVPGGPLATTGSVLSLFAHVWTEHDDALNWYTSRQFVRQDDAPIEDYYFALRPATAWIVRRDVSADIDPSVTQLVLEATQQAKKEQQQQQQSLKAAASNITPPPPPPAANGRSQSYQNSRPETEWNDLPADMMATPGLSANASTAASSRNVSRKVSQINLGDGTSSNKENDDSPPPQSGPATLLAPPTANGSQASSRSSSSMGKKKRERAYPAAMFQ</sequence>
<evidence type="ECO:0000256" key="1">
    <source>
        <dbReference type="ARBA" id="ARBA00022679"/>
    </source>
</evidence>
<feature type="compositionally biased region" description="Pro residues" evidence="3">
    <location>
        <begin position="51"/>
        <end position="69"/>
    </location>
</feature>
<comment type="caution">
    <text evidence="4">The sequence shown here is derived from an EMBL/GenBank/DDBJ whole genome shotgun (WGS) entry which is preliminary data.</text>
</comment>
<organism evidence="4 5">
    <name type="scientific">Sporothrix stenoceras</name>
    <dbReference type="NCBI Taxonomy" id="5173"/>
    <lineage>
        <taxon>Eukaryota</taxon>
        <taxon>Fungi</taxon>
        <taxon>Dikarya</taxon>
        <taxon>Ascomycota</taxon>
        <taxon>Pezizomycotina</taxon>
        <taxon>Sordariomycetes</taxon>
        <taxon>Sordariomycetidae</taxon>
        <taxon>Ophiostomatales</taxon>
        <taxon>Ophiostomataceae</taxon>
        <taxon>Sporothrix</taxon>
    </lineage>
</organism>
<accession>A0ABR3YTN6</accession>
<feature type="compositionally biased region" description="Low complexity" evidence="3">
    <location>
        <begin position="449"/>
        <end position="458"/>
    </location>
</feature>
<feature type="region of interest" description="Disordered" evidence="3">
    <location>
        <begin position="1"/>
        <end position="100"/>
    </location>
</feature>
<dbReference type="InterPro" id="IPR016181">
    <property type="entry name" value="Acyl_CoA_acyltransferase"/>
</dbReference>
<feature type="compositionally biased region" description="Low complexity" evidence="3">
    <location>
        <begin position="83"/>
        <end position="100"/>
    </location>
</feature>
<feature type="region of interest" description="Disordered" evidence="3">
    <location>
        <begin position="339"/>
        <end position="474"/>
    </location>
</feature>
<dbReference type="EMBL" id="JAWCUI010000050">
    <property type="protein sequence ID" value="KAL1891743.1"/>
    <property type="molecule type" value="Genomic_DNA"/>
</dbReference>
<feature type="compositionally biased region" description="Polar residues" evidence="3">
    <location>
        <begin position="368"/>
        <end position="377"/>
    </location>
</feature>
<feature type="compositionally biased region" description="Low complexity" evidence="3">
    <location>
        <begin position="339"/>
        <end position="355"/>
    </location>
</feature>